<proteinExistence type="predicted"/>
<dbReference type="EMBL" id="BAABME010000241">
    <property type="protein sequence ID" value="GAA0141005.1"/>
    <property type="molecule type" value="Genomic_DNA"/>
</dbReference>
<dbReference type="Proteomes" id="UP001454036">
    <property type="component" value="Unassembled WGS sequence"/>
</dbReference>
<evidence type="ECO:0000313" key="3">
    <source>
        <dbReference type="Proteomes" id="UP001454036"/>
    </source>
</evidence>
<name>A0AAV3NSH4_LITER</name>
<feature type="transmembrane region" description="Helical" evidence="1">
    <location>
        <begin position="6"/>
        <end position="24"/>
    </location>
</feature>
<protein>
    <submittedName>
        <fullName evidence="2">Uncharacterized protein</fullName>
    </submittedName>
</protein>
<accession>A0AAV3NSH4</accession>
<keyword evidence="3" id="KW-1185">Reference proteome</keyword>
<keyword evidence="1" id="KW-0812">Transmembrane</keyword>
<organism evidence="2 3">
    <name type="scientific">Lithospermum erythrorhizon</name>
    <name type="common">Purple gromwell</name>
    <name type="synonym">Lithospermum officinale var. erythrorhizon</name>
    <dbReference type="NCBI Taxonomy" id="34254"/>
    <lineage>
        <taxon>Eukaryota</taxon>
        <taxon>Viridiplantae</taxon>
        <taxon>Streptophyta</taxon>
        <taxon>Embryophyta</taxon>
        <taxon>Tracheophyta</taxon>
        <taxon>Spermatophyta</taxon>
        <taxon>Magnoliopsida</taxon>
        <taxon>eudicotyledons</taxon>
        <taxon>Gunneridae</taxon>
        <taxon>Pentapetalae</taxon>
        <taxon>asterids</taxon>
        <taxon>lamiids</taxon>
        <taxon>Boraginales</taxon>
        <taxon>Boraginaceae</taxon>
        <taxon>Boraginoideae</taxon>
        <taxon>Lithospermeae</taxon>
        <taxon>Lithospermum</taxon>
    </lineage>
</organism>
<reference evidence="2 3" key="1">
    <citation type="submission" date="2024-01" db="EMBL/GenBank/DDBJ databases">
        <title>The complete chloroplast genome sequence of Lithospermum erythrorhizon: insights into the phylogenetic relationship among Boraginaceae species and the maternal lineages of purple gromwells.</title>
        <authorList>
            <person name="Okada T."/>
            <person name="Watanabe K."/>
        </authorList>
    </citation>
    <scope>NUCLEOTIDE SEQUENCE [LARGE SCALE GENOMIC DNA]</scope>
</reference>
<keyword evidence="1" id="KW-1133">Transmembrane helix</keyword>
<sequence length="152" mass="17661">MLYNIRIILFIFALLSFCNFSIMVKVRFGYRVKLKCLDDVRKLLSVGNFNAMLEEYELVKFLYELEFFNIQVPTLLWLVTKGELETRNSAPGMKTMVFTTGGRRFSFDHIQFALLTGLKFGSWPLDNVNLGRKFRQLLGKGNVKWSSILNLS</sequence>
<gene>
    <name evidence="2" type="ORF">LIER_02247</name>
</gene>
<comment type="caution">
    <text evidence="2">The sequence shown here is derived from an EMBL/GenBank/DDBJ whole genome shotgun (WGS) entry which is preliminary data.</text>
</comment>
<evidence type="ECO:0000313" key="2">
    <source>
        <dbReference type="EMBL" id="GAA0141005.1"/>
    </source>
</evidence>
<evidence type="ECO:0000256" key="1">
    <source>
        <dbReference type="SAM" id="Phobius"/>
    </source>
</evidence>
<dbReference type="AlphaFoldDB" id="A0AAV3NSH4"/>
<keyword evidence="1" id="KW-0472">Membrane</keyword>